<dbReference type="GO" id="GO:0001887">
    <property type="term" value="P:selenium compound metabolic process"/>
    <property type="evidence" value="ECO:0007669"/>
    <property type="project" value="TreeGrafter"/>
</dbReference>
<evidence type="ECO:0000256" key="2">
    <source>
        <dbReference type="ARBA" id="ARBA00022525"/>
    </source>
</evidence>
<keyword evidence="3" id="KW-0732">Signal</keyword>
<evidence type="ECO:0000256" key="5">
    <source>
        <dbReference type="ARBA" id="ARBA00023180"/>
    </source>
</evidence>
<keyword evidence="5" id="KW-0325">Glycoprotein</keyword>
<evidence type="ECO:0000313" key="9">
    <source>
        <dbReference type="Proteomes" id="UP000000311"/>
    </source>
</evidence>
<feature type="domain" description="Selenoprotein P N-terminal" evidence="7">
    <location>
        <begin position="137"/>
        <end position="215"/>
    </location>
</feature>
<keyword evidence="4" id="KW-0712">Selenocysteine</keyword>
<evidence type="ECO:0000256" key="1">
    <source>
        <dbReference type="ARBA" id="ARBA00004613"/>
    </source>
</evidence>
<dbReference type="STRING" id="104421.E2AE76"/>
<accession>E2AE76</accession>
<evidence type="ECO:0000259" key="7">
    <source>
        <dbReference type="Pfam" id="PF04592"/>
    </source>
</evidence>
<dbReference type="OMA" id="PWSILYF"/>
<feature type="compositionally biased region" description="Polar residues" evidence="6">
    <location>
        <begin position="344"/>
        <end position="382"/>
    </location>
</feature>
<keyword evidence="2" id="KW-0964">Secreted</keyword>
<dbReference type="Pfam" id="PF04592">
    <property type="entry name" value="SelP_N"/>
    <property type="match status" value="1"/>
</dbReference>
<dbReference type="AlphaFoldDB" id="E2AE76"/>
<dbReference type="GO" id="GO:0005576">
    <property type="term" value="C:extracellular region"/>
    <property type="evidence" value="ECO:0007669"/>
    <property type="project" value="UniProtKB-SubCell"/>
</dbReference>
<comment type="subcellular location">
    <subcellularLocation>
        <location evidence="1">Secreted</location>
    </subcellularLocation>
</comment>
<reference evidence="8 9" key="1">
    <citation type="journal article" date="2010" name="Science">
        <title>Genomic comparison of the ants Camponotus floridanus and Harpegnathos saltator.</title>
        <authorList>
            <person name="Bonasio R."/>
            <person name="Zhang G."/>
            <person name="Ye C."/>
            <person name="Mutti N.S."/>
            <person name="Fang X."/>
            <person name="Qin N."/>
            <person name="Donahue G."/>
            <person name="Yang P."/>
            <person name="Li Q."/>
            <person name="Li C."/>
            <person name="Zhang P."/>
            <person name="Huang Z."/>
            <person name="Berger S.L."/>
            <person name="Reinberg D."/>
            <person name="Wang J."/>
            <person name="Liebig J."/>
        </authorList>
    </citation>
    <scope>NUCLEOTIDE SEQUENCE [LARGE SCALE GENOMIC DNA]</scope>
    <source>
        <strain evidence="9">C129</strain>
    </source>
</reference>
<evidence type="ECO:0000313" key="8">
    <source>
        <dbReference type="EMBL" id="EFN68309.1"/>
    </source>
</evidence>
<evidence type="ECO:0000256" key="6">
    <source>
        <dbReference type="SAM" id="MobiDB-lite"/>
    </source>
</evidence>
<dbReference type="GO" id="GO:0008430">
    <property type="term" value="F:selenium binding"/>
    <property type="evidence" value="ECO:0007669"/>
    <property type="project" value="InterPro"/>
</dbReference>
<dbReference type="InParanoid" id="E2AE76"/>
<sequence>MSFASEETNYSRLLRVLRLSDHRSSDTRKRRGDEINYFEQCSFVSMWKGQLGHVSVLAFLDPAWQYSFRQAVMLELLSLRLRKSGFPDVRLFVIAPPPNLTEDKIEDDYESEVWRKITATYEIEEFVNTNLFFEDSESEIIFLQDDPQFRIWERFRASKDQVVVIDRCGQLTYQIMVPWSILYFPYVKAAILSTHQEDPCGGCDPTMYQDPDYEDYFPNSRSTTKGTDQYETDKINAELIWTTEQWSSGNGSVHLEESLKEEHETNIVPPVISDKITHDSDDLSNFSNMTESSVMSETTYDNGTTAFSPNPNETRRREDLKNATASDVTEELQQDVPPRRDESTPMSDNSISWNASHRALSSNESTTSEIKNEFISTTSISETARDDDEDADSLIDENEENESIGHIGETEESTLALHVIMRAPHVHRNGRNTEKHTHLILKIGNPDFHGHLDNFKDMDLQVASSEKNGSKAIEVNQENANRTYVFDQDESPGLYGEIADYWREDNDDANKNESPNSAAYSDSTVMIPAKDCIYSTHTCNRIGILLHYGGKMKNF</sequence>
<evidence type="ECO:0000256" key="3">
    <source>
        <dbReference type="ARBA" id="ARBA00022729"/>
    </source>
</evidence>
<organism evidence="9">
    <name type="scientific">Camponotus floridanus</name>
    <name type="common">Florida carpenter ant</name>
    <dbReference type="NCBI Taxonomy" id="104421"/>
    <lineage>
        <taxon>Eukaryota</taxon>
        <taxon>Metazoa</taxon>
        <taxon>Ecdysozoa</taxon>
        <taxon>Arthropoda</taxon>
        <taxon>Hexapoda</taxon>
        <taxon>Insecta</taxon>
        <taxon>Pterygota</taxon>
        <taxon>Neoptera</taxon>
        <taxon>Endopterygota</taxon>
        <taxon>Hymenoptera</taxon>
        <taxon>Apocrita</taxon>
        <taxon>Aculeata</taxon>
        <taxon>Formicoidea</taxon>
        <taxon>Formicidae</taxon>
        <taxon>Formicinae</taxon>
        <taxon>Camponotus</taxon>
    </lineage>
</organism>
<dbReference type="Proteomes" id="UP000000311">
    <property type="component" value="Unassembled WGS sequence"/>
</dbReference>
<dbReference type="InterPro" id="IPR037941">
    <property type="entry name" value="SeP"/>
</dbReference>
<name>E2AE76_CAMFO</name>
<dbReference type="PANTHER" id="PTHR10105">
    <property type="entry name" value="SELENOPROTEIN P"/>
    <property type="match status" value="1"/>
</dbReference>
<dbReference type="InterPro" id="IPR007671">
    <property type="entry name" value="Selenoprotein-P_N"/>
</dbReference>
<protein>
    <submittedName>
        <fullName evidence="8">Selenoprotein P</fullName>
    </submittedName>
</protein>
<dbReference type="PANTHER" id="PTHR10105:SF2">
    <property type="entry name" value="AGAP003297-PA"/>
    <property type="match status" value="1"/>
</dbReference>
<feature type="compositionally biased region" description="Polar residues" evidence="6">
    <location>
        <begin position="294"/>
        <end position="312"/>
    </location>
</feature>
<evidence type="ECO:0000256" key="4">
    <source>
        <dbReference type="ARBA" id="ARBA00022933"/>
    </source>
</evidence>
<keyword evidence="9" id="KW-1185">Reference proteome</keyword>
<dbReference type="OrthoDB" id="6134775at2759"/>
<gene>
    <name evidence="8" type="ORF">EAG_13220</name>
</gene>
<dbReference type="EMBL" id="GL438827">
    <property type="protein sequence ID" value="EFN68309.1"/>
    <property type="molecule type" value="Genomic_DNA"/>
</dbReference>
<proteinExistence type="predicted"/>
<feature type="region of interest" description="Disordered" evidence="6">
    <location>
        <begin position="294"/>
        <end position="390"/>
    </location>
</feature>